<sequence>MRRSYIKQGDRTTSGATVNQGIKGVSHRGTNVSFLGAEIYCPRCKSTGYLAGIGPRHPPTWMKQQPALHDDLAICKCKPTPPVIASQNEMFESYGIAYLAKMGFAPNGDALTRGTQIAPAMLSISDFESDADAEPGRVPAPTNKGSFDCSYLDGSKGRIDAPADLYKKRNPVQLIPGKQMQVDFPSGESGPATKYDAIINGQTIPILVPLQKPPVDTALAEPRQIAEALGKLPDQNLPNINRVVTNAAANPDDAKWAAQYGQADFYSAATANIQQGVAVYPWHGWTGTIPQRYIDSTMVHETAHQVSEALRSADPGMRDAYRDATSSDGQAPSLYAQKNLNEDFAESANMYWTSKGTPCEEQGRTRYPARYQYFDSISG</sequence>
<name>A0A226WQJ7_CABSO</name>
<evidence type="ECO:0000313" key="3">
    <source>
        <dbReference type="Proteomes" id="UP000214720"/>
    </source>
</evidence>
<feature type="region of interest" description="Disordered" evidence="1">
    <location>
        <begin position="1"/>
        <end position="22"/>
    </location>
</feature>
<proteinExistence type="predicted"/>
<gene>
    <name evidence="2" type="ORF">BSU04_37545</name>
</gene>
<evidence type="ECO:0000313" key="2">
    <source>
        <dbReference type="EMBL" id="OXC73363.1"/>
    </source>
</evidence>
<comment type="caution">
    <text evidence="2">The sequence shown here is derived from an EMBL/GenBank/DDBJ whole genome shotgun (WGS) entry which is preliminary data.</text>
</comment>
<evidence type="ECO:0000256" key="1">
    <source>
        <dbReference type="SAM" id="MobiDB-lite"/>
    </source>
</evidence>
<organism evidence="2 3">
    <name type="scientific">Caballeronia sordidicola</name>
    <name type="common">Burkholderia sordidicola</name>
    <dbReference type="NCBI Taxonomy" id="196367"/>
    <lineage>
        <taxon>Bacteria</taxon>
        <taxon>Pseudomonadati</taxon>
        <taxon>Pseudomonadota</taxon>
        <taxon>Betaproteobacteria</taxon>
        <taxon>Burkholderiales</taxon>
        <taxon>Burkholderiaceae</taxon>
        <taxon>Caballeronia</taxon>
    </lineage>
</organism>
<reference evidence="3" key="1">
    <citation type="submission" date="2017-01" db="EMBL/GenBank/DDBJ databases">
        <title>Genome Analysis of Deinococcus marmoris KOPRI26562.</title>
        <authorList>
            <person name="Kim J.H."/>
            <person name="Oh H.-M."/>
        </authorList>
    </citation>
    <scope>NUCLEOTIDE SEQUENCE [LARGE SCALE GENOMIC DNA]</scope>
    <source>
        <strain evidence="3">PAMC 26633</strain>
    </source>
</reference>
<evidence type="ECO:0008006" key="4">
    <source>
        <dbReference type="Google" id="ProtNLM"/>
    </source>
</evidence>
<feature type="compositionally biased region" description="Polar residues" evidence="1">
    <location>
        <begin position="11"/>
        <end position="20"/>
    </location>
</feature>
<dbReference type="AlphaFoldDB" id="A0A226WQJ7"/>
<dbReference type="CDD" id="cd14744">
    <property type="entry name" value="PAAR_CT_2"/>
    <property type="match status" value="1"/>
</dbReference>
<protein>
    <recommendedName>
        <fullName evidence="4">PAAR motif-containing protein</fullName>
    </recommendedName>
</protein>
<dbReference type="EMBL" id="MTHB01000255">
    <property type="protein sequence ID" value="OXC73363.1"/>
    <property type="molecule type" value="Genomic_DNA"/>
</dbReference>
<dbReference type="SUPFAM" id="SSF55486">
    <property type="entry name" value="Metalloproteases ('zincins'), catalytic domain"/>
    <property type="match status" value="1"/>
</dbReference>
<accession>A0A226WQJ7</accession>
<dbReference type="Proteomes" id="UP000214720">
    <property type="component" value="Unassembled WGS sequence"/>
</dbReference>